<feature type="domain" description="Alliinase C-terminal" evidence="3">
    <location>
        <begin position="11"/>
        <end position="259"/>
    </location>
</feature>
<dbReference type="Proteomes" id="UP000231279">
    <property type="component" value="Unassembled WGS sequence"/>
</dbReference>
<keyword evidence="2" id="KW-0663">Pyridoxal phosphate</keyword>
<evidence type="ECO:0000313" key="4">
    <source>
        <dbReference type="EMBL" id="PIN14905.1"/>
    </source>
</evidence>
<dbReference type="InterPro" id="IPR015424">
    <property type="entry name" value="PyrdxlP-dep_Trfase"/>
</dbReference>
<dbReference type="OrthoDB" id="2020362at2759"/>
<dbReference type="SUPFAM" id="SSF53383">
    <property type="entry name" value="PLP-dependent transferases"/>
    <property type="match status" value="1"/>
</dbReference>
<gene>
    <name evidence="4" type="ORF">CDL12_12467</name>
</gene>
<accession>A0A2G9HBJ9</accession>
<evidence type="ECO:0000256" key="2">
    <source>
        <dbReference type="ARBA" id="ARBA00022898"/>
    </source>
</evidence>
<dbReference type="EMBL" id="NKXS01002186">
    <property type="protein sequence ID" value="PIN14905.1"/>
    <property type="molecule type" value="Genomic_DNA"/>
</dbReference>
<dbReference type="GO" id="GO:0016846">
    <property type="term" value="F:carbon-sulfur lyase activity"/>
    <property type="evidence" value="ECO:0007669"/>
    <property type="project" value="InterPro"/>
</dbReference>
<comment type="caution">
    <text evidence="4">The sequence shown here is derived from an EMBL/GenBank/DDBJ whole genome shotgun (WGS) entry which is preliminary data.</text>
</comment>
<evidence type="ECO:0000259" key="3">
    <source>
        <dbReference type="Pfam" id="PF04864"/>
    </source>
</evidence>
<dbReference type="InterPro" id="IPR006948">
    <property type="entry name" value="Alliinase_C"/>
</dbReference>
<dbReference type="Gene3D" id="3.40.640.10">
    <property type="entry name" value="Type I PLP-dependent aspartate aminotransferase-like (Major domain)"/>
    <property type="match status" value="1"/>
</dbReference>
<name>A0A2G9HBJ9_9LAMI</name>
<comment type="similarity">
    <text evidence="1">Belongs to the alliinase family.</text>
</comment>
<organism evidence="4 5">
    <name type="scientific">Handroanthus impetiginosus</name>
    <dbReference type="NCBI Taxonomy" id="429701"/>
    <lineage>
        <taxon>Eukaryota</taxon>
        <taxon>Viridiplantae</taxon>
        <taxon>Streptophyta</taxon>
        <taxon>Embryophyta</taxon>
        <taxon>Tracheophyta</taxon>
        <taxon>Spermatophyta</taxon>
        <taxon>Magnoliopsida</taxon>
        <taxon>eudicotyledons</taxon>
        <taxon>Gunneridae</taxon>
        <taxon>Pentapetalae</taxon>
        <taxon>asterids</taxon>
        <taxon>lamiids</taxon>
        <taxon>Lamiales</taxon>
        <taxon>Bignoniaceae</taxon>
        <taxon>Crescentiina</taxon>
        <taxon>Tabebuia alliance</taxon>
        <taxon>Handroanthus</taxon>
    </lineage>
</organism>
<evidence type="ECO:0000256" key="1">
    <source>
        <dbReference type="ARBA" id="ARBA00006312"/>
    </source>
</evidence>
<keyword evidence="5" id="KW-1185">Reference proteome</keyword>
<dbReference type="GO" id="GO:0008483">
    <property type="term" value="F:transaminase activity"/>
    <property type="evidence" value="ECO:0007669"/>
    <property type="project" value="TreeGrafter"/>
</dbReference>
<dbReference type="PANTHER" id="PTHR43795">
    <property type="entry name" value="BIFUNCTIONAL ASPARTATE AMINOTRANSFERASE AND GLUTAMATE/ASPARTATE-PREPHENATE AMINOTRANSFERASE-RELATED"/>
    <property type="match status" value="1"/>
</dbReference>
<reference evidence="5" key="1">
    <citation type="journal article" date="2018" name="Gigascience">
        <title>Genome assembly of the Pink Ipe (Handroanthus impetiginosus, Bignoniaceae), a highly valued, ecologically keystone Neotropical timber forest tree.</title>
        <authorList>
            <person name="Silva-Junior O.B."/>
            <person name="Grattapaglia D."/>
            <person name="Novaes E."/>
            <person name="Collevatti R.G."/>
        </authorList>
    </citation>
    <scope>NUCLEOTIDE SEQUENCE [LARGE SCALE GENOMIC DNA]</scope>
    <source>
        <strain evidence="5">cv. UFG-1</strain>
    </source>
</reference>
<dbReference type="PANTHER" id="PTHR43795:SF20">
    <property type="entry name" value="TRYPTOPHAN AMINOTRANSFERASE-RELATED PROTEIN 3"/>
    <property type="match status" value="1"/>
</dbReference>
<dbReference type="InterPro" id="IPR050478">
    <property type="entry name" value="Ethylene_sulfur-biosynth"/>
</dbReference>
<sequence>MVAAASPNTIQNYKQQTDFFEMARFHFMDDLKNVSNYKSEVIEFVTSPNNPDGFLKKAVLKGNSVKSIYDYAYYWSHFTAIPAPADEDVMIFSISKLTGHAGGRFGWALVKDKQIYDNMIRYICLAEMGVSRDTQLRALQLLRAILQGNGKEIFRFAYKTMGDRWEQLNQIISSSTRFTIQEIPPQFCNFFQQVRGPSPAYAWVKCERKEDSNCAEVLSRAKITGRRGSMFGSDDRYARLSLIRRQDDFNLLIHRLTVLVSEENRAESM</sequence>
<proteinExistence type="inferred from homology"/>
<dbReference type="AlphaFoldDB" id="A0A2G9HBJ9"/>
<dbReference type="Gene3D" id="3.90.1150.10">
    <property type="entry name" value="Aspartate Aminotransferase, domain 1"/>
    <property type="match status" value="1"/>
</dbReference>
<dbReference type="InterPro" id="IPR015422">
    <property type="entry name" value="PyrdxlP-dep_Trfase_small"/>
</dbReference>
<dbReference type="InterPro" id="IPR015421">
    <property type="entry name" value="PyrdxlP-dep_Trfase_major"/>
</dbReference>
<dbReference type="Pfam" id="PF04864">
    <property type="entry name" value="Alliinase_C"/>
    <property type="match status" value="1"/>
</dbReference>
<evidence type="ECO:0000313" key="5">
    <source>
        <dbReference type="Proteomes" id="UP000231279"/>
    </source>
</evidence>
<dbReference type="GO" id="GO:0006520">
    <property type="term" value="P:amino acid metabolic process"/>
    <property type="evidence" value="ECO:0007669"/>
    <property type="project" value="TreeGrafter"/>
</dbReference>
<dbReference type="STRING" id="429701.A0A2G9HBJ9"/>
<protein>
    <recommendedName>
        <fullName evidence="3">Alliinase C-terminal domain-containing protein</fullName>
    </recommendedName>
</protein>